<feature type="compositionally biased region" description="Polar residues" evidence="1">
    <location>
        <begin position="215"/>
        <end position="228"/>
    </location>
</feature>
<evidence type="ECO:0000313" key="3">
    <source>
        <dbReference type="Proteomes" id="UP000325081"/>
    </source>
</evidence>
<comment type="caution">
    <text evidence="2">The sequence shown here is derived from an EMBL/GenBank/DDBJ whole genome shotgun (WGS) entry which is preliminary data.</text>
</comment>
<dbReference type="GO" id="GO:0008168">
    <property type="term" value="F:methyltransferase activity"/>
    <property type="evidence" value="ECO:0007669"/>
    <property type="project" value="UniProtKB-KW"/>
</dbReference>
<evidence type="ECO:0000313" key="2">
    <source>
        <dbReference type="EMBL" id="GER38974.1"/>
    </source>
</evidence>
<dbReference type="EMBL" id="BKCP01005572">
    <property type="protein sequence ID" value="GER38974.1"/>
    <property type="molecule type" value="Genomic_DNA"/>
</dbReference>
<proteinExistence type="predicted"/>
<protein>
    <submittedName>
        <fullName evidence="2">Thiopurine S-methyltransferase</fullName>
    </submittedName>
</protein>
<feature type="region of interest" description="Disordered" evidence="1">
    <location>
        <begin position="215"/>
        <end position="234"/>
    </location>
</feature>
<keyword evidence="3" id="KW-1185">Reference proteome</keyword>
<dbReference type="GO" id="GO:0032259">
    <property type="term" value="P:methylation"/>
    <property type="evidence" value="ECO:0007669"/>
    <property type="project" value="UniProtKB-KW"/>
</dbReference>
<evidence type="ECO:0000256" key="1">
    <source>
        <dbReference type="SAM" id="MobiDB-lite"/>
    </source>
</evidence>
<sequence length="272" mass="30710">MNTEDEVRIDYIESSQARRIHGIAYTVSCLAGLPSRPRSITSSLTSGGSFTPKERQLHRTTVKERGAKLRATLSSKAQGMGKLTIEAILEKQEQGFEVEVTEDSEVRRGRKTKPSAELKASERSVKSPIRMTTCEVPWNWEEFLRISDHPLLLGHWRAFPLLLLLLGGMKASILLYYRTSLDAWKTTKREDSIHHWPTLYPHGAIRRVSLLTHPTDQTGKARSGTPETKQAVPVGPNQMEEQLATPEQLQRLCAGSIYLNPRHIGKRKVYFA</sequence>
<reference evidence="3" key="1">
    <citation type="journal article" date="2019" name="Curr. Biol.">
        <title>Genome Sequence of Striga asiatica Provides Insight into the Evolution of Plant Parasitism.</title>
        <authorList>
            <person name="Yoshida S."/>
            <person name="Kim S."/>
            <person name="Wafula E.K."/>
            <person name="Tanskanen J."/>
            <person name="Kim Y.M."/>
            <person name="Honaas L."/>
            <person name="Yang Z."/>
            <person name="Spallek T."/>
            <person name="Conn C.E."/>
            <person name="Ichihashi Y."/>
            <person name="Cheong K."/>
            <person name="Cui S."/>
            <person name="Der J.P."/>
            <person name="Gundlach H."/>
            <person name="Jiao Y."/>
            <person name="Hori C."/>
            <person name="Ishida J.K."/>
            <person name="Kasahara H."/>
            <person name="Kiba T."/>
            <person name="Kim M.S."/>
            <person name="Koo N."/>
            <person name="Laohavisit A."/>
            <person name="Lee Y.H."/>
            <person name="Lumba S."/>
            <person name="McCourt P."/>
            <person name="Mortimer J.C."/>
            <person name="Mutuku J.M."/>
            <person name="Nomura T."/>
            <person name="Sasaki-Sekimoto Y."/>
            <person name="Seto Y."/>
            <person name="Wang Y."/>
            <person name="Wakatake T."/>
            <person name="Sakakibara H."/>
            <person name="Demura T."/>
            <person name="Yamaguchi S."/>
            <person name="Yoneyama K."/>
            <person name="Manabe R.I."/>
            <person name="Nelson D.C."/>
            <person name="Schulman A.H."/>
            <person name="Timko M.P."/>
            <person name="dePamphilis C.W."/>
            <person name="Choi D."/>
            <person name="Shirasu K."/>
        </authorList>
    </citation>
    <scope>NUCLEOTIDE SEQUENCE [LARGE SCALE GENOMIC DNA]</scope>
    <source>
        <strain evidence="3">cv. UVA1</strain>
    </source>
</reference>
<organism evidence="2 3">
    <name type="scientific">Striga asiatica</name>
    <name type="common">Asiatic witchweed</name>
    <name type="synonym">Buchnera asiatica</name>
    <dbReference type="NCBI Taxonomy" id="4170"/>
    <lineage>
        <taxon>Eukaryota</taxon>
        <taxon>Viridiplantae</taxon>
        <taxon>Streptophyta</taxon>
        <taxon>Embryophyta</taxon>
        <taxon>Tracheophyta</taxon>
        <taxon>Spermatophyta</taxon>
        <taxon>Magnoliopsida</taxon>
        <taxon>eudicotyledons</taxon>
        <taxon>Gunneridae</taxon>
        <taxon>Pentapetalae</taxon>
        <taxon>asterids</taxon>
        <taxon>lamiids</taxon>
        <taxon>Lamiales</taxon>
        <taxon>Orobanchaceae</taxon>
        <taxon>Buchnereae</taxon>
        <taxon>Striga</taxon>
    </lineage>
</organism>
<dbReference type="Proteomes" id="UP000325081">
    <property type="component" value="Unassembled WGS sequence"/>
</dbReference>
<gene>
    <name evidence="2" type="ORF">STAS_15518</name>
</gene>
<accession>A0A5A7Q1S8</accession>
<keyword evidence="2" id="KW-0489">Methyltransferase</keyword>
<keyword evidence="2" id="KW-0808">Transferase</keyword>
<name>A0A5A7Q1S8_STRAF</name>
<dbReference type="AlphaFoldDB" id="A0A5A7Q1S8"/>